<accession>A0AA47PBU6</accession>
<evidence type="ECO:0000313" key="8">
    <source>
        <dbReference type="Proteomes" id="UP001174136"/>
    </source>
</evidence>
<comment type="subcellular location">
    <subcellularLocation>
        <location evidence="1">Membrane</location>
    </subcellularLocation>
</comment>
<comment type="caution">
    <text evidence="7">The sequence shown here is derived from an EMBL/GenBank/DDBJ whole genome shotgun (WGS) entry which is preliminary data.</text>
</comment>
<dbReference type="Pfam" id="PF04505">
    <property type="entry name" value="CD225"/>
    <property type="match status" value="1"/>
</dbReference>
<keyword evidence="8" id="KW-1185">Reference proteome</keyword>
<dbReference type="AlphaFoldDB" id="A0AA47PBU6"/>
<dbReference type="Proteomes" id="UP001174136">
    <property type="component" value="Unassembled WGS sequence"/>
</dbReference>
<evidence type="ECO:0000313" key="7">
    <source>
        <dbReference type="EMBL" id="KAK0153742.1"/>
    </source>
</evidence>
<evidence type="ECO:0000256" key="3">
    <source>
        <dbReference type="ARBA" id="ARBA00022692"/>
    </source>
</evidence>
<sequence>MTNIPCFTPRRYGLLLFFKANSSSSWLEMHIHKVLVQHNGKPCLIEGFHDNGAHSLVVGEEVEHGEEEEEAEGQAAWVETQTGSFPASQFHLQQNNNTDFIKGSNQVTVAAATVASRFPTPTPLSEACVARVPDSELENACVRKRSFYSCILRQFATVCDTWGRPYLYRIPELIPQVVFADALGETLRQEDALKQTHVCLTRSSDEESRPMNGGKCVTVKMEDDEGPHSPHRDLFHRRLAVSSIICGLSCIGIMSLVYSVKAETARTSKDQENFSKQARKYGMISIVVWLAILITFPVLIVLVSYLLTLID</sequence>
<evidence type="ECO:0000256" key="4">
    <source>
        <dbReference type="ARBA" id="ARBA00022989"/>
    </source>
</evidence>
<dbReference type="GO" id="GO:0016020">
    <property type="term" value="C:membrane"/>
    <property type="evidence" value="ECO:0007669"/>
    <property type="project" value="UniProtKB-SubCell"/>
</dbReference>
<organism evidence="7 8">
    <name type="scientific">Merluccius polli</name>
    <name type="common">Benguela hake</name>
    <name type="synonym">Merluccius cadenati</name>
    <dbReference type="NCBI Taxonomy" id="89951"/>
    <lineage>
        <taxon>Eukaryota</taxon>
        <taxon>Metazoa</taxon>
        <taxon>Chordata</taxon>
        <taxon>Craniata</taxon>
        <taxon>Vertebrata</taxon>
        <taxon>Euteleostomi</taxon>
        <taxon>Actinopterygii</taxon>
        <taxon>Neopterygii</taxon>
        <taxon>Teleostei</taxon>
        <taxon>Neoteleostei</taxon>
        <taxon>Acanthomorphata</taxon>
        <taxon>Zeiogadaria</taxon>
        <taxon>Gadariae</taxon>
        <taxon>Gadiformes</taxon>
        <taxon>Gadoidei</taxon>
        <taxon>Merlucciidae</taxon>
        <taxon>Merluccius</taxon>
    </lineage>
</organism>
<feature type="transmembrane region" description="Helical" evidence="6">
    <location>
        <begin position="281"/>
        <end position="307"/>
    </location>
</feature>
<keyword evidence="5 6" id="KW-0472">Membrane</keyword>
<keyword evidence="4 6" id="KW-1133">Transmembrane helix</keyword>
<evidence type="ECO:0000256" key="6">
    <source>
        <dbReference type="SAM" id="Phobius"/>
    </source>
</evidence>
<protein>
    <submittedName>
        <fullName evidence="7">Transmembrane protein 265</fullName>
    </submittedName>
</protein>
<dbReference type="InterPro" id="IPR007593">
    <property type="entry name" value="CD225/Dispanin_fam"/>
</dbReference>
<keyword evidence="3 6" id="KW-0812">Transmembrane</keyword>
<reference evidence="7" key="1">
    <citation type="journal article" date="2023" name="Front. Mar. Sci.">
        <title>A new Merluccius polli reference genome to investigate the effects of global change in West African waters.</title>
        <authorList>
            <person name="Mateo J.L."/>
            <person name="Blanco-Fernandez C."/>
            <person name="Garcia-Vazquez E."/>
            <person name="Machado-Schiaffino G."/>
        </authorList>
    </citation>
    <scope>NUCLEOTIDE SEQUENCE</scope>
    <source>
        <strain evidence="7">C29</strain>
        <tissue evidence="7">Fin</tissue>
    </source>
</reference>
<evidence type="ECO:0000256" key="2">
    <source>
        <dbReference type="ARBA" id="ARBA00006843"/>
    </source>
</evidence>
<evidence type="ECO:0000256" key="5">
    <source>
        <dbReference type="ARBA" id="ARBA00023136"/>
    </source>
</evidence>
<evidence type="ECO:0000256" key="1">
    <source>
        <dbReference type="ARBA" id="ARBA00004370"/>
    </source>
</evidence>
<feature type="transmembrane region" description="Helical" evidence="6">
    <location>
        <begin position="239"/>
        <end position="260"/>
    </location>
</feature>
<proteinExistence type="inferred from homology"/>
<name>A0AA47PBU6_MERPO</name>
<dbReference type="EMBL" id="JAOPHQ010000635">
    <property type="protein sequence ID" value="KAK0153742.1"/>
    <property type="molecule type" value="Genomic_DNA"/>
</dbReference>
<comment type="similarity">
    <text evidence="2">Belongs to the CD225/Dispanin family.</text>
</comment>
<gene>
    <name evidence="7" type="primary">TMEM265</name>
    <name evidence="7" type="ORF">N1851_004463</name>
</gene>